<feature type="domain" description="Aromatic amino acid beta-eliminating lyase/threonine aldolase" evidence="4">
    <location>
        <begin position="19"/>
        <end position="292"/>
    </location>
</feature>
<dbReference type="PANTHER" id="PTHR48097">
    <property type="entry name" value="L-THREONINE ALDOLASE-RELATED"/>
    <property type="match status" value="1"/>
</dbReference>
<keyword evidence="6" id="KW-1185">Reference proteome</keyword>
<evidence type="ECO:0000313" key="5">
    <source>
        <dbReference type="EMBL" id="MBY5958524.1"/>
    </source>
</evidence>
<keyword evidence="5" id="KW-0032">Aminotransferase</keyword>
<dbReference type="AlphaFoldDB" id="A0A953HM65"/>
<accession>A0A953HM65</accession>
<dbReference type="Gene3D" id="3.40.640.10">
    <property type="entry name" value="Type I PLP-dependent aspartate aminotransferase-like (Major domain)"/>
    <property type="match status" value="1"/>
</dbReference>
<dbReference type="InterPro" id="IPR015424">
    <property type="entry name" value="PyrdxlP-dep_Trfase"/>
</dbReference>
<dbReference type="SUPFAM" id="SSF53383">
    <property type="entry name" value="PLP-dependent transferases"/>
    <property type="match status" value="1"/>
</dbReference>
<sequence length="342" mass="38024">MNSVNQYSFRDDYSEGAHPRILEAIARYNNGQVEGYGMDPYCQEAIRLIRQETGAMKAAVHFVSGGTQANLLILSAILRPYEAVIAAGSAHISVHETGSIEATGHKIILIDTETGKLTPHLIAPILDRHQDEHRVKPKAVFISQTTECGTIYTKTELENLSRYCRKNDLWLYVDGARLGAALTSPSNDLSLQDLAQMVDVFYIGGTKNGALFGEAIVITNEALQSNFRYIMKQKGGLLAKSRFFGIQFTEMFRDGLYYELGQHANFCARELSEGLQVAGYTFDRPPASNQLFPVFPDQVIEELQNKYTFHIWGPCNKSESVVRLVTSWATSTSAIHAFLASL</sequence>
<protein>
    <submittedName>
        <fullName evidence="5">Aminotransferase class V-fold PLP-dependent enzyme</fullName>
    </submittedName>
</protein>
<evidence type="ECO:0000313" key="6">
    <source>
        <dbReference type="Proteomes" id="UP000753961"/>
    </source>
</evidence>
<keyword evidence="5" id="KW-0808">Transferase</keyword>
<reference evidence="5" key="1">
    <citation type="submission" date="2021-06" db="EMBL/GenBank/DDBJ databases">
        <title>44 bacteria genomes isolated from Dapeng, Shenzhen.</title>
        <authorList>
            <person name="Zheng W."/>
            <person name="Yu S."/>
            <person name="Huang Y."/>
        </authorList>
    </citation>
    <scope>NUCLEOTIDE SEQUENCE</scope>
    <source>
        <strain evidence="5">DP5N28-2</strain>
    </source>
</reference>
<dbReference type="GO" id="GO:0008483">
    <property type="term" value="F:transaminase activity"/>
    <property type="evidence" value="ECO:0007669"/>
    <property type="project" value="UniProtKB-KW"/>
</dbReference>
<evidence type="ECO:0000256" key="2">
    <source>
        <dbReference type="ARBA" id="ARBA00006966"/>
    </source>
</evidence>
<evidence type="ECO:0000256" key="3">
    <source>
        <dbReference type="ARBA" id="ARBA00022898"/>
    </source>
</evidence>
<keyword evidence="3" id="KW-0663">Pyridoxal phosphate</keyword>
<gene>
    <name evidence="5" type="ORF">KUV50_10300</name>
</gene>
<evidence type="ECO:0000256" key="1">
    <source>
        <dbReference type="ARBA" id="ARBA00001933"/>
    </source>
</evidence>
<dbReference type="GO" id="GO:0016829">
    <property type="term" value="F:lyase activity"/>
    <property type="evidence" value="ECO:0007669"/>
    <property type="project" value="InterPro"/>
</dbReference>
<comment type="caution">
    <text evidence="5">The sequence shown here is derived from an EMBL/GenBank/DDBJ whole genome shotgun (WGS) entry which is preliminary data.</text>
</comment>
<dbReference type="InterPro" id="IPR015422">
    <property type="entry name" value="PyrdxlP-dep_Trfase_small"/>
</dbReference>
<name>A0A953HM65_9BACT</name>
<evidence type="ECO:0000259" key="4">
    <source>
        <dbReference type="Pfam" id="PF01212"/>
    </source>
</evidence>
<dbReference type="InterPro" id="IPR015421">
    <property type="entry name" value="PyrdxlP-dep_Trfase_major"/>
</dbReference>
<dbReference type="EMBL" id="JAHVHU010000009">
    <property type="protein sequence ID" value="MBY5958524.1"/>
    <property type="molecule type" value="Genomic_DNA"/>
</dbReference>
<organism evidence="5 6">
    <name type="scientific">Membranihabitans marinus</name>
    <dbReference type="NCBI Taxonomy" id="1227546"/>
    <lineage>
        <taxon>Bacteria</taxon>
        <taxon>Pseudomonadati</taxon>
        <taxon>Bacteroidota</taxon>
        <taxon>Saprospiria</taxon>
        <taxon>Saprospirales</taxon>
        <taxon>Saprospiraceae</taxon>
        <taxon>Membranihabitans</taxon>
    </lineage>
</organism>
<dbReference type="Pfam" id="PF01212">
    <property type="entry name" value="Beta_elim_lyase"/>
    <property type="match status" value="1"/>
</dbReference>
<dbReference type="InterPro" id="IPR001597">
    <property type="entry name" value="ArAA_b-elim_lyase/Thr_aldolase"/>
</dbReference>
<comment type="cofactor">
    <cofactor evidence="1">
        <name>pyridoxal 5'-phosphate</name>
        <dbReference type="ChEBI" id="CHEBI:597326"/>
    </cofactor>
</comment>
<dbReference type="Gene3D" id="3.90.1150.10">
    <property type="entry name" value="Aspartate Aminotransferase, domain 1"/>
    <property type="match status" value="1"/>
</dbReference>
<dbReference type="PANTHER" id="PTHR48097:SF5">
    <property type="entry name" value="LOW SPECIFICITY L-THREONINE ALDOLASE"/>
    <property type="match status" value="1"/>
</dbReference>
<proteinExistence type="inferred from homology"/>
<dbReference type="GO" id="GO:0006520">
    <property type="term" value="P:amino acid metabolic process"/>
    <property type="evidence" value="ECO:0007669"/>
    <property type="project" value="InterPro"/>
</dbReference>
<dbReference type="Proteomes" id="UP000753961">
    <property type="component" value="Unassembled WGS sequence"/>
</dbReference>
<comment type="similarity">
    <text evidence="2">Belongs to the threonine aldolase family.</text>
</comment>